<evidence type="ECO:0000256" key="14">
    <source>
        <dbReference type="ARBA" id="ARBA00034726"/>
    </source>
</evidence>
<keyword evidence="12" id="KW-0234">DNA repair</keyword>
<organism evidence="17">
    <name type="scientific">Pycnococcus provasolii</name>
    <dbReference type="NCBI Taxonomy" id="41880"/>
    <lineage>
        <taxon>Eukaryota</taxon>
        <taxon>Viridiplantae</taxon>
        <taxon>Chlorophyta</taxon>
        <taxon>Pseudoscourfieldiophyceae</taxon>
        <taxon>Pseudoscourfieldiales</taxon>
        <taxon>Pycnococcaceae</taxon>
        <taxon>Pycnococcus</taxon>
    </lineage>
</organism>
<dbReference type="InterPro" id="IPR036279">
    <property type="entry name" value="5-3_exonuclease_C_sf"/>
</dbReference>
<keyword evidence="7" id="KW-0227">DNA damage</keyword>
<keyword evidence="2" id="KW-0597">Phosphoprotein</keyword>
<keyword evidence="4" id="KW-0540">Nuclease</keyword>
<dbReference type="EMBL" id="HBGR01002970">
    <property type="protein sequence ID" value="CAD9371300.1"/>
    <property type="molecule type" value="Transcribed_RNA"/>
</dbReference>
<evidence type="ECO:0000256" key="6">
    <source>
        <dbReference type="ARBA" id="ARBA00022759"/>
    </source>
</evidence>
<dbReference type="CDD" id="cd09907">
    <property type="entry name" value="H3TH_FEN1-Euk"/>
    <property type="match status" value="1"/>
</dbReference>
<dbReference type="GO" id="GO:0006281">
    <property type="term" value="P:DNA repair"/>
    <property type="evidence" value="ECO:0007669"/>
    <property type="project" value="UniProtKB-KW"/>
</dbReference>
<dbReference type="InterPro" id="IPR008918">
    <property type="entry name" value="HhH2"/>
</dbReference>
<feature type="region of interest" description="Disordered" evidence="15">
    <location>
        <begin position="209"/>
        <end position="248"/>
    </location>
</feature>
<evidence type="ECO:0000256" key="13">
    <source>
        <dbReference type="ARBA" id="ARBA00023242"/>
    </source>
</evidence>
<dbReference type="SMART" id="SM00279">
    <property type="entry name" value="HhH2"/>
    <property type="match status" value="1"/>
</dbReference>
<dbReference type="PRINTS" id="PR00853">
    <property type="entry name" value="XPGRADSUPER"/>
</dbReference>
<dbReference type="Pfam" id="PF00867">
    <property type="entry name" value="XPG_I"/>
    <property type="match status" value="1"/>
</dbReference>
<dbReference type="Gene3D" id="1.10.150.20">
    <property type="entry name" value="5' to 3' exonuclease, C-terminal subdomain"/>
    <property type="match status" value="1"/>
</dbReference>
<comment type="similarity">
    <text evidence="14">Belongs to the XPG/RAD2 endonuclease family. FEN1 subfamily.</text>
</comment>
<evidence type="ECO:0000256" key="2">
    <source>
        <dbReference type="ARBA" id="ARBA00022553"/>
    </source>
</evidence>
<dbReference type="Gene3D" id="3.40.50.1010">
    <property type="entry name" value="5'-nuclease"/>
    <property type="match status" value="1"/>
</dbReference>
<sequence>MRLLGVPVVQAPSEAEATCVSLCKMGKAFAVATEDMDSLTFGAPKLVRNLMTPASSKLPIHEYEYEKILSELELTPDQFIDVCILCGCDYLDQIRGIGPVRALELIRKHGSLEKLLTTLDPAKYPVPENWDYEQARKLFKEPEVVTAETCPEFKWTPADTEGVMQFLVTEKNFNADRVKGALEKLAKNRSKGNQGRLESFFGATKVVSSTFKRKEPEPKGKGKGKGKAGAGAGAGANKKGKFGGFSKR</sequence>
<dbReference type="GO" id="GO:0008409">
    <property type="term" value="F:5'-3' exonuclease activity"/>
    <property type="evidence" value="ECO:0007669"/>
    <property type="project" value="TreeGrafter"/>
</dbReference>
<gene>
    <name evidence="17" type="ORF">PPRO1471_LOCUS1979</name>
</gene>
<dbReference type="InterPro" id="IPR006084">
    <property type="entry name" value="XPG/Rad2"/>
</dbReference>
<dbReference type="GO" id="GO:0046872">
    <property type="term" value="F:metal ion binding"/>
    <property type="evidence" value="ECO:0007669"/>
    <property type="project" value="UniProtKB-KW"/>
</dbReference>
<keyword evidence="9" id="KW-0269">Exonuclease</keyword>
<evidence type="ECO:0000259" key="16">
    <source>
        <dbReference type="SMART" id="SM00484"/>
    </source>
</evidence>
<evidence type="ECO:0000256" key="1">
    <source>
        <dbReference type="ARBA" id="ARBA00001946"/>
    </source>
</evidence>
<dbReference type="SUPFAM" id="SSF47807">
    <property type="entry name" value="5' to 3' exonuclease, C-terminal subdomain"/>
    <property type="match status" value="1"/>
</dbReference>
<keyword evidence="8" id="KW-0378">Hydrolase</keyword>
<feature type="domain" description="XPG-I" evidence="16">
    <location>
        <begin position="2"/>
        <end position="74"/>
    </location>
</feature>
<dbReference type="GO" id="GO:0003677">
    <property type="term" value="F:DNA binding"/>
    <property type="evidence" value="ECO:0007669"/>
    <property type="project" value="InterPro"/>
</dbReference>
<proteinExistence type="inferred from homology"/>
<feature type="compositionally biased region" description="Basic residues" evidence="15">
    <location>
        <begin position="238"/>
        <end position="248"/>
    </location>
</feature>
<reference evidence="17" key="1">
    <citation type="submission" date="2021-01" db="EMBL/GenBank/DDBJ databases">
        <authorList>
            <person name="Corre E."/>
            <person name="Pelletier E."/>
            <person name="Niang G."/>
            <person name="Scheremetjew M."/>
            <person name="Finn R."/>
            <person name="Kale V."/>
            <person name="Holt S."/>
            <person name="Cochrane G."/>
            <person name="Meng A."/>
            <person name="Brown T."/>
            <person name="Cohen L."/>
        </authorList>
    </citation>
    <scope>NUCLEOTIDE SEQUENCE</scope>
    <source>
        <strain evidence="17">RCC733</strain>
    </source>
</reference>
<keyword evidence="11" id="KW-0496">Mitochondrion</keyword>
<evidence type="ECO:0000256" key="9">
    <source>
        <dbReference type="ARBA" id="ARBA00022839"/>
    </source>
</evidence>
<dbReference type="GO" id="GO:0006260">
    <property type="term" value="P:DNA replication"/>
    <property type="evidence" value="ECO:0007669"/>
    <property type="project" value="UniProtKB-KW"/>
</dbReference>
<evidence type="ECO:0000256" key="12">
    <source>
        <dbReference type="ARBA" id="ARBA00023204"/>
    </source>
</evidence>
<comment type="cofactor">
    <cofactor evidence="1">
        <name>Mg(2+)</name>
        <dbReference type="ChEBI" id="CHEBI:18420"/>
    </cofactor>
</comment>
<dbReference type="InterPro" id="IPR006086">
    <property type="entry name" value="XPG-I_dom"/>
</dbReference>
<keyword evidence="5" id="KW-0479">Metal-binding</keyword>
<evidence type="ECO:0000256" key="5">
    <source>
        <dbReference type="ARBA" id="ARBA00022723"/>
    </source>
</evidence>
<dbReference type="FunFam" id="1.10.150.20:FF:000009">
    <property type="entry name" value="Flap endonuclease 1"/>
    <property type="match status" value="1"/>
</dbReference>
<evidence type="ECO:0000256" key="10">
    <source>
        <dbReference type="ARBA" id="ARBA00022842"/>
    </source>
</evidence>
<evidence type="ECO:0000256" key="11">
    <source>
        <dbReference type="ARBA" id="ARBA00023128"/>
    </source>
</evidence>
<evidence type="ECO:0000313" key="17">
    <source>
        <dbReference type="EMBL" id="CAD9371300.1"/>
    </source>
</evidence>
<evidence type="ECO:0000256" key="8">
    <source>
        <dbReference type="ARBA" id="ARBA00022801"/>
    </source>
</evidence>
<keyword evidence="6" id="KW-0255">Endonuclease</keyword>
<keyword evidence="13" id="KW-0539">Nucleus</keyword>
<evidence type="ECO:0000256" key="4">
    <source>
        <dbReference type="ARBA" id="ARBA00022722"/>
    </source>
</evidence>
<dbReference type="SUPFAM" id="SSF88723">
    <property type="entry name" value="PIN domain-like"/>
    <property type="match status" value="1"/>
</dbReference>
<dbReference type="PANTHER" id="PTHR11081:SF9">
    <property type="entry name" value="FLAP ENDONUCLEASE 1"/>
    <property type="match status" value="1"/>
</dbReference>
<evidence type="ECO:0000256" key="3">
    <source>
        <dbReference type="ARBA" id="ARBA00022705"/>
    </source>
</evidence>
<evidence type="ECO:0000256" key="7">
    <source>
        <dbReference type="ARBA" id="ARBA00022763"/>
    </source>
</evidence>
<dbReference type="SMART" id="SM00484">
    <property type="entry name" value="XPGI"/>
    <property type="match status" value="1"/>
</dbReference>
<keyword evidence="3" id="KW-0235">DNA replication</keyword>
<dbReference type="GO" id="GO:0017108">
    <property type="term" value="F:5'-flap endonuclease activity"/>
    <property type="evidence" value="ECO:0007669"/>
    <property type="project" value="TreeGrafter"/>
</dbReference>
<dbReference type="InterPro" id="IPR029060">
    <property type="entry name" value="PIN-like_dom_sf"/>
</dbReference>
<dbReference type="PANTHER" id="PTHR11081">
    <property type="entry name" value="FLAP ENDONUCLEASE FAMILY MEMBER"/>
    <property type="match status" value="1"/>
</dbReference>
<name>A0A7S2AL88_9CHLO</name>
<dbReference type="AlphaFoldDB" id="A0A7S2AL88"/>
<accession>A0A7S2AL88</accession>
<keyword evidence="10" id="KW-0460">Magnesium</keyword>
<evidence type="ECO:0000256" key="15">
    <source>
        <dbReference type="SAM" id="MobiDB-lite"/>
    </source>
</evidence>
<protein>
    <recommendedName>
        <fullName evidence="16">XPG-I domain-containing protein</fullName>
    </recommendedName>
</protein>